<protein>
    <submittedName>
        <fullName evidence="3">Pseudouridine synthase Rlu family protein</fullName>
    </submittedName>
</protein>
<dbReference type="InterPro" id="IPR006145">
    <property type="entry name" value="PsdUridine_synth_RsuA/RluA"/>
</dbReference>
<dbReference type="eggNOG" id="COG0564">
    <property type="taxonomic scope" value="Bacteria"/>
</dbReference>
<dbReference type="PROSITE" id="PS01129">
    <property type="entry name" value="PSI_RLU"/>
    <property type="match status" value="1"/>
</dbReference>
<dbReference type="InterPro" id="IPR050188">
    <property type="entry name" value="RluA_PseudoU_synthase"/>
</dbReference>
<dbReference type="SUPFAM" id="SSF55120">
    <property type="entry name" value="Pseudouridine synthase"/>
    <property type="match status" value="1"/>
</dbReference>
<name>M4V8V4_9BACT</name>
<evidence type="ECO:0000256" key="1">
    <source>
        <dbReference type="SAM" id="MobiDB-lite"/>
    </source>
</evidence>
<dbReference type="RefSeq" id="WP_015470327.1">
    <property type="nucleotide sequence ID" value="NC_020813.1"/>
</dbReference>
<feature type="region of interest" description="Disordered" evidence="1">
    <location>
        <begin position="87"/>
        <end position="123"/>
    </location>
</feature>
<keyword evidence="4" id="KW-1185">Reference proteome</keyword>
<dbReference type="GO" id="GO:0001522">
    <property type="term" value="P:pseudouridine synthesis"/>
    <property type="evidence" value="ECO:0007669"/>
    <property type="project" value="InterPro"/>
</dbReference>
<dbReference type="Proteomes" id="UP000012040">
    <property type="component" value="Chromosome"/>
</dbReference>
<feature type="compositionally biased region" description="Low complexity" evidence="1">
    <location>
        <begin position="87"/>
        <end position="102"/>
    </location>
</feature>
<dbReference type="InterPro" id="IPR006224">
    <property type="entry name" value="PsdUridine_synth_RluA-like_CS"/>
</dbReference>
<dbReference type="KEGG" id="bex:A11Q_1621"/>
<dbReference type="GO" id="GO:0006396">
    <property type="term" value="P:RNA processing"/>
    <property type="evidence" value="ECO:0007669"/>
    <property type="project" value="UniProtKB-ARBA"/>
</dbReference>
<evidence type="ECO:0000313" key="4">
    <source>
        <dbReference type="Proteomes" id="UP000012040"/>
    </source>
</evidence>
<proteinExistence type="predicted"/>
<dbReference type="PATRIC" id="fig|1184267.3.peg.1642"/>
<dbReference type="InterPro" id="IPR020103">
    <property type="entry name" value="PsdUridine_synth_cat_dom_sf"/>
</dbReference>
<feature type="domain" description="Pseudouridine synthase RsuA/RluA-like" evidence="2">
    <location>
        <begin position="11"/>
        <end position="156"/>
    </location>
</feature>
<dbReference type="OrthoDB" id="9807829at2"/>
<dbReference type="GO" id="GO:0009982">
    <property type="term" value="F:pseudouridine synthase activity"/>
    <property type="evidence" value="ECO:0007669"/>
    <property type="project" value="InterPro"/>
</dbReference>
<dbReference type="Pfam" id="PF00849">
    <property type="entry name" value="PseudoU_synth_2"/>
    <property type="match status" value="1"/>
</dbReference>
<organism evidence="3 4">
    <name type="scientific">Pseudobdellovibrio exovorus JSS</name>
    <dbReference type="NCBI Taxonomy" id="1184267"/>
    <lineage>
        <taxon>Bacteria</taxon>
        <taxon>Pseudomonadati</taxon>
        <taxon>Bdellovibrionota</taxon>
        <taxon>Bdellovibrionia</taxon>
        <taxon>Bdellovibrionales</taxon>
        <taxon>Pseudobdellovibrionaceae</taxon>
        <taxon>Pseudobdellovibrio</taxon>
    </lineage>
</organism>
<dbReference type="EMBL" id="CP003537">
    <property type="protein sequence ID" value="AGH95837.1"/>
    <property type="molecule type" value="Genomic_DNA"/>
</dbReference>
<sequence length="216" mass="25255">MIQILEENEFFIVLNKPAGYSVHNQNPSVADFLKKSNKPLHFVNRLDQETSGLLLVALKPELHTELVESMQSGKKFYRALLRGEWKQPTQQTETEQTEWTWPLTDKAEGRQNPQGAASERKACATRVQRVRSSRYFTEIEVELLTGRQHQIRKHAALAKQPIVGDSRYNDKKYNDNISSRYGESRMHLHAEKLEFVFRTKNYKLSSPYNLDRYFHT</sequence>
<dbReference type="AlphaFoldDB" id="M4V8V4"/>
<evidence type="ECO:0000313" key="3">
    <source>
        <dbReference type="EMBL" id="AGH95837.1"/>
    </source>
</evidence>
<dbReference type="PANTHER" id="PTHR21600">
    <property type="entry name" value="MITOCHONDRIAL RNA PSEUDOURIDINE SYNTHASE"/>
    <property type="match status" value="1"/>
</dbReference>
<gene>
    <name evidence="3" type="ORF">A11Q_1621</name>
</gene>
<reference evidence="3 4" key="1">
    <citation type="journal article" date="2013" name="ISME J.">
        <title>By their genes ye shall know them: genomic signatures of predatory bacteria.</title>
        <authorList>
            <person name="Pasternak Z."/>
            <person name="Pietrokovski S."/>
            <person name="Rotem O."/>
            <person name="Gophna U."/>
            <person name="Lurie-Weinberger M.N."/>
            <person name="Jurkevitch E."/>
        </authorList>
    </citation>
    <scope>NUCLEOTIDE SEQUENCE [LARGE SCALE GENOMIC DNA]</scope>
    <source>
        <strain evidence="3 4">JSS</strain>
    </source>
</reference>
<dbReference type="CDD" id="cd02869">
    <property type="entry name" value="PseudoU_synth_RluA_like"/>
    <property type="match status" value="1"/>
</dbReference>
<evidence type="ECO:0000259" key="2">
    <source>
        <dbReference type="Pfam" id="PF00849"/>
    </source>
</evidence>
<accession>M4V8V4</accession>
<dbReference type="Gene3D" id="3.30.2350.10">
    <property type="entry name" value="Pseudouridine synthase"/>
    <property type="match status" value="1"/>
</dbReference>
<dbReference type="HOGENOM" id="CLU_016902_11_4_7"/>
<dbReference type="STRING" id="1184267.A11Q_1621"/>
<dbReference type="GO" id="GO:0003723">
    <property type="term" value="F:RNA binding"/>
    <property type="evidence" value="ECO:0007669"/>
    <property type="project" value="InterPro"/>
</dbReference>
<dbReference type="GO" id="GO:0140098">
    <property type="term" value="F:catalytic activity, acting on RNA"/>
    <property type="evidence" value="ECO:0007669"/>
    <property type="project" value="UniProtKB-ARBA"/>
</dbReference>